<accession>A0A9N9NYH0</accession>
<name>A0A9N9NYH0_9GLOM</name>
<organism evidence="2 3">
    <name type="scientific">Funneliformis caledonium</name>
    <dbReference type="NCBI Taxonomy" id="1117310"/>
    <lineage>
        <taxon>Eukaryota</taxon>
        <taxon>Fungi</taxon>
        <taxon>Fungi incertae sedis</taxon>
        <taxon>Mucoromycota</taxon>
        <taxon>Glomeromycotina</taxon>
        <taxon>Glomeromycetes</taxon>
        <taxon>Glomerales</taxon>
        <taxon>Glomeraceae</taxon>
        <taxon>Funneliformis</taxon>
    </lineage>
</organism>
<feature type="non-terminal residue" evidence="2">
    <location>
        <position position="1"/>
    </location>
</feature>
<reference evidence="2" key="1">
    <citation type="submission" date="2021-06" db="EMBL/GenBank/DDBJ databases">
        <authorList>
            <person name="Kallberg Y."/>
            <person name="Tangrot J."/>
            <person name="Rosling A."/>
        </authorList>
    </citation>
    <scope>NUCLEOTIDE SEQUENCE</scope>
    <source>
        <strain evidence="2">UK204</strain>
    </source>
</reference>
<feature type="region of interest" description="Disordered" evidence="1">
    <location>
        <begin position="1"/>
        <end position="21"/>
    </location>
</feature>
<dbReference type="EMBL" id="CAJVPQ010028196">
    <property type="protein sequence ID" value="CAG8772562.1"/>
    <property type="molecule type" value="Genomic_DNA"/>
</dbReference>
<proteinExistence type="predicted"/>
<gene>
    <name evidence="2" type="ORF">FCALED_LOCUS17625</name>
</gene>
<keyword evidence="3" id="KW-1185">Reference proteome</keyword>
<protein>
    <submittedName>
        <fullName evidence="2">4266_t:CDS:1</fullName>
    </submittedName>
</protein>
<evidence type="ECO:0000313" key="2">
    <source>
        <dbReference type="EMBL" id="CAG8772562.1"/>
    </source>
</evidence>
<evidence type="ECO:0000313" key="3">
    <source>
        <dbReference type="Proteomes" id="UP000789570"/>
    </source>
</evidence>
<dbReference type="Proteomes" id="UP000789570">
    <property type="component" value="Unassembled WGS sequence"/>
</dbReference>
<dbReference type="AlphaFoldDB" id="A0A9N9NYH0"/>
<evidence type="ECO:0000256" key="1">
    <source>
        <dbReference type="SAM" id="MobiDB-lite"/>
    </source>
</evidence>
<feature type="non-terminal residue" evidence="2">
    <location>
        <position position="57"/>
    </location>
</feature>
<sequence length="57" mass="6607">QTGRRPGQSLKNREHVSLNNGNTEHVIDKNLRHVLECPCLPDFGGQYSLYNTERREE</sequence>
<comment type="caution">
    <text evidence="2">The sequence shown here is derived from an EMBL/GenBank/DDBJ whole genome shotgun (WGS) entry which is preliminary data.</text>
</comment>